<dbReference type="GO" id="GO:0005524">
    <property type="term" value="F:ATP binding"/>
    <property type="evidence" value="ECO:0007669"/>
    <property type="project" value="UniProtKB-UniRule"/>
</dbReference>
<evidence type="ECO:0000256" key="4">
    <source>
        <dbReference type="RuleBase" id="RU000304"/>
    </source>
</evidence>
<gene>
    <name evidence="6" type="ORF">ECRASSUSDP1_LOCUS13002</name>
</gene>
<dbReference type="PROSITE" id="PS50011">
    <property type="entry name" value="PROTEIN_KINASE_DOM"/>
    <property type="match status" value="1"/>
</dbReference>
<dbReference type="SMART" id="SM00220">
    <property type="entry name" value="S_TKc"/>
    <property type="match status" value="1"/>
</dbReference>
<protein>
    <recommendedName>
        <fullName evidence="5">Protein kinase domain-containing protein</fullName>
    </recommendedName>
</protein>
<dbReference type="GO" id="GO:0005634">
    <property type="term" value="C:nucleus"/>
    <property type="evidence" value="ECO:0007669"/>
    <property type="project" value="TreeGrafter"/>
</dbReference>
<sequence>MRKKRMMLKKQLSVPLTDLLVKPEDAYDISTEYEIHSQLGFGTYSQVKSATRISDGSKVAIKISSGSSGVALLQKEKSLMESLTCPFFPQIFDFKLDKVWNKAYLIMEKIPGESLDSYIKNSDKIPVETIEAFINQLCAIIKYLHCNNICHRDLKPQNIIVTKDNTLRLLDFNISKKIKDSAKGTIMSEVFYTQISTPQYAAPEVYSTAGYTPAIDIWGIGIIGYLLCGGIVTTCDLTNSGEISQEKIIFKGHVESYHPLPRRLRTFLCSCLNEDPNLRPTVEDDYFNSDIVISILTASKSFEKIDEENKEDE</sequence>
<keyword evidence="7" id="KW-1185">Reference proteome</keyword>
<dbReference type="GO" id="GO:0004674">
    <property type="term" value="F:protein serine/threonine kinase activity"/>
    <property type="evidence" value="ECO:0007669"/>
    <property type="project" value="UniProtKB-KW"/>
</dbReference>
<name>A0AAD1UR91_EUPCR</name>
<dbReference type="Gene3D" id="1.10.510.10">
    <property type="entry name" value="Transferase(Phosphotransferase) domain 1"/>
    <property type="match status" value="1"/>
</dbReference>
<dbReference type="PANTHER" id="PTHR44167">
    <property type="entry name" value="OVARIAN-SPECIFIC SERINE/THREONINE-PROTEIN KINASE LOK-RELATED"/>
    <property type="match status" value="1"/>
</dbReference>
<dbReference type="InterPro" id="IPR008271">
    <property type="entry name" value="Ser/Thr_kinase_AS"/>
</dbReference>
<evidence type="ECO:0000256" key="1">
    <source>
        <dbReference type="ARBA" id="ARBA00022741"/>
    </source>
</evidence>
<keyword evidence="4" id="KW-0723">Serine/threonine-protein kinase</keyword>
<keyword evidence="4" id="KW-0808">Transferase</keyword>
<feature type="binding site" evidence="3">
    <location>
        <position position="62"/>
    </location>
    <ligand>
        <name>ATP</name>
        <dbReference type="ChEBI" id="CHEBI:30616"/>
    </ligand>
</feature>
<reference evidence="6" key="1">
    <citation type="submission" date="2023-07" db="EMBL/GenBank/DDBJ databases">
        <authorList>
            <consortium name="AG Swart"/>
            <person name="Singh M."/>
            <person name="Singh A."/>
            <person name="Seah K."/>
            <person name="Emmerich C."/>
        </authorList>
    </citation>
    <scope>NUCLEOTIDE SEQUENCE</scope>
    <source>
        <strain evidence="6">DP1</strain>
    </source>
</reference>
<dbReference type="PANTHER" id="PTHR44167:SF24">
    <property type="entry name" value="SERINE_THREONINE-PROTEIN KINASE CHK2"/>
    <property type="match status" value="1"/>
</dbReference>
<dbReference type="AlphaFoldDB" id="A0AAD1UR91"/>
<evidence type="ECO:0000256" key="3">
    <source>
        <dbReference type="PROSITE-ProRule" id="PRU10141"/>
    </source>
</evidence>
<evidence type="ECO:0000256" key="2">
    <source>
        <dbReference type="ARBA" id="ARBA00022840"/>
    </source>
</evidence>
<dbReference type="GO" id="GO:0044773">
    <property type="term" value="P:mitotic DNA damage checkpoint signaling"/>
    <property type="evidence" value="ECO:0007669"/>
    <property type="project" value="TreeGrafter"/>
</dbReference>
<dbReference type="EMBL" id="CAMPGE010012924">
    <property type="protein sequence ID" value="CAI2371677.1"/>
    <property type="molecule type" value="Genomic_DNA"/>
</dbReference>
<dbReference type="PROSITE" id="PS00107">
    <property type="entry name" value="PROTEIN_KINASE_ATP"/>
    <property type="match status" value="1"/>
</dbReference>
<dbReference type="Pfam" id="PF00069">
    <property type="entry name" value="Pkinase"/>
    <property type="match status" value="1"/>
</dbReference>
<dbReference type="InterPro" id="IPR011009">
    <property type="entry name" value="Kinase-like_dom_sf"/>
</dbReference>
<accession>A0AAD1UR91</accession>
<dbReference type="SUPFAM" id="SSF56112">
    <property type="entry name" value="Protein kinase-like (PK-like)"/>
    <property type="match status" value="1"/>
</dbReference>
<evidence type="ECO:0000313" key="6">
    <source>
        <dbReference type="EMBL" id="CAI2371677.1"/>
    </source>
</evidence>
<proteinExistence type="inferred from homology"/>
<keyword evidence="1 3" id="KW-0547">Nucleotide-binding</keyword>
<organism evidence="6 7">
    <name type="scientific">Euplotes crassus</name>
    <dbReference type="NCBI Taxonomy" id="5936"/>
    <lineage>
        <taxon>Eukaryota</taxon>
        <taxon>Sar</taxon>
        <taxon>Alveolata</taxon>
        <taxon>Ciliophora</taxon>
        <taxon>Intramacronucleata</taxon>
        <taxon>Spirotrichea</taxon>
        <taxon>Hypotrichia</taxon>
        <taxon>Euplotida</taxon>
        <taxon>Euplotidae</taxon>
        <taxon>Moneuplotes</taxon>
    </lineage>
</organism>
<dbReference type="InterPro" id="IPR017441">
    <property type="entry name" value="Protein_kinase_ATP_BS"/>
</dbReference>
<feature type="domain" description="Protein kinase" evidence="5">
    <location>
        <begin position="33"/>
        <end position="293"/>
    </location>
</feature>
<comment type="similarity">
    <text evidence="4">Belongs to the protein kinase superfamily.</text>
</comment>
<evidence type="ECO:0000259" key="5">
    <source>
        <dbReference type="PROSITE" id="PS50011"/>
    </source>
</evidence>
<comment type="caution">
    <text evidence="6">The sequence shown here is derived from an EMBL/GenBank/DDBJ whole genome shotgun (WGS) entry which is preliminary data.</text>
</comment>
<keyword evidence="2 3" id="KW-0067">ATP-binding</keyword>
<keyword evidence="4" id="KW-0418">Kinase</keyword>
<dbReference type="InterPro" id="IPR000719">
    <property type="entry name" value="Prot_kinase_dom"/>
</dbReference>
<evidence type="ECO:0000313" key="7">
    <source>
        <dbReference type="Proteomes" id="UP001295684"/>
    </source>
</evidence>
<dbReference type="PROSITE" id="PS00108">
    <property type="entry name" value="PROTEIN_KINASE_ST"/>
    <property type="match status" value="1"/>
</dbReference>
<dbReference type="Proteomes" id="UP001295684">
    <property type="component" value="Unassembled WGS sequence"/>
</dbReference>